<dbReference type="Proteomes" id="UP000663873">
    <property type="component" value="Unassembled WGS sequence"/>
</dbReference>
<protein>
    <submittedName>
        <fullName evidence="3">Uncharacterized protein</fullName>
    </submittedName>
</protein>
<dbReference type="EMBL" id="CAJOBO010001316">
    <property type="protein sequence ID" value="CAF4364442.1"/>
    <property type="molecule type" value="Genomic_DNA"/>
</dbReference>
<reference evidence="3" key="1">
    <citation type="submission" date="2021-02" db="EMBL/GenBank/DDBJ databases">
        <authorList>
            <person name="Nowell W R."/>
        </authorList>
    </citation>
    <scope>NUCLEOTIDE SEQUENCE</scope>
</reference>
<evidence type="ECO:0000313" key="3">
    <source>
        <dbReference type="EMBL" id="CAF4364442.1"/>
    </source>
</evidence>
<keyword evidence="6" id="KW-1185">Reference proteome</keyword>
<keyword evidence="1" id="KW-0472">Membrane</keyword>
<name>A0A820LXL0_9BILA</name>
<evidence type="ECO:0000313" key="6">
    <source>
        <dbReference type="Proteomes" id="UP000663873"/>
    </source>
</evidence>
<dbReference type="Proteomes" id="UP000663869">
    <property type="component" value="Unassembled WGS sequence"/>
</dbReference>
<accession>A0A820LXL0</accession>
<dbReference type="Proteomes" id="UP000663851">
    <property type="component" value="Unassembled WGS sequence"/>
</dbReference>
<sequence>MATEIKATSKNEAVESVSDKRKLRKLEDDGEYDYITVPPDGGFGWVVLIACFLINLIIDGFLYAFGAISDDLKDHFKCQEWAVSLIISLACGFYLLSGN</sequence>
<evidence type="ECO:0000256" key="1">
    <source>
        <dbReference type="SAM" id="Phobius"/>
    </source>
</evidence>
<organism evidence="3 5">
    <name type="scientific">Rotaria socialis</name>
    <dbReference type="NCBI Taxonomy" id="392032"/>
    <lineage>
        <taxon>Eukaryota</taxon>
        <taxon>Metazoa</taxon>
        <taxon>Spiralia</taxon>
        <taxon>Gnathifera</taxon>
        <taxon>Rotifera</taxon>
        <taxon>Eurotatoria</taxon>
        <taxon>Bdelloidea</taxon>
        <taxon>Philodinida</taxon>
        <taxon>Philodinidae</taxon>
        <taxon>Rotaria</taxon>
    </lineage>
</organism>
<comment type="caution">
    <text evidence="3">The sequence shown here is derived from an EMBL/GenBank/DDBJ whole genome shotgun (WGS) entry which is preliminary data.</text>
</comment>
<evidence type="ECO:0000313" key="5">
    <source>
        <dbReference type="Proteomes" id="UP000663851"/>
    </source>
</evidence>
<dbReference type="AlphaFoldDB" id="A0A820LXL0"/>
<feature type="transmembrane region" description="Helical" evidence="1">
    <location>
        <begin position="78"/>
        <end position="96"/>
    </location>
</feature>
<evidence type="ECO:0000313" key="2">
    <source>
        <dbReference type="EMBL" id="CAF3490310.1"/>
    </source>
</evidence>
<proteinExistence type="predicted"/>
<keyword evidence="1" id="KW-0812">Transmembrane</keyword>
<gene>
    <name evidence="2" type="ORF">FME351_LOCUS16114</name>
    <name evidence="3" type="ORF">HFQ381_LOCUS17619</name>
    <name evidence="4" type="ORF">UJA718_LOCUS32813</name>
</gene>
<feature type="transmembrane region" description="Helical" evidence="1">
    <location>
        <begin position="43"/>
        <end position="66"/>
    </location>
</feature>
<dbReference type="EMBL" id="CAJOBP010028444">
    <property type="protein sequence ID" value="CAF4635354.1"/>
    <property type="molecule type" value="Genomic_DNA"/>
</dbReference>
<dbReference type="EMBL" id="CAJNYU010001982">
    <property type="protein sequence ID" value="CAF3490310.1"/>
    <property type="molecule type" value="Genomic_DNA"/>
</dbReference>
<keyword evidence="1" id="KW-1133">Transmembrane helix</keyword>
<evidence type="ECO:0000313" key="4">
    <source>
        <dbReference type="EMBL" id="CAF4635354.1"/>
    </source>
</evidence>